<dbReference type="GO" id="GO:0004130">
    <property type="term" value="F:cytochrome-c peroxidase activity"/>
    <property type="evidence" value="ECO:0007669"/>
    <property type="project" value="TreeGrafter"/>
</dbReference>
<dbReference type="GO" id="GO:0020037">
    <property type="term" value="F:heme binding"/>
    <property type="evidence" value="ECO:0007669"/>
    <property type="project" value="InterPro"/>
</dbReference>
<comment type="subcellular location">
    <subcellularLocation>
        <location evidence="1">Cell envelope</location>
    </subcellularLocation>
</comment>
<evidence type="ECO:0000256" key="8">
    <source>
        <dbReference type="SAM" id="SignalP"/>
    </source>
</evidence>
<feature type="chain" id="PRO_5013117297" evidence="8">
    <location>
        <begin position="31"/>
        <end position="410"/>
    </location>
</feature>
<dbReference type="PROSITE" id="PS51007">
    <property type="entry name" value="CYTC"/>
    <property type="match status" value="2"/>
</dbReference>
<evidence type="ECO:0000313" key="10">
    <source>
        <dbReference type="EMBL" id="ARN83295.1"/>
    </source>
</evidence>
<dbReference type="STRING" id="655015.B1812_02190"/>
<dbReference type="InterPro" id="IPR004852">
    <property type="entry name" value="Di-haem_cyt_c_peroxidsae"/>
</dbReference>
<dbReference type="PANTHER" id="PTHR30600">
    <property type="entry name" value="CYTOCHROME C PEROXIDASE-RELATED"/>
    <property type="match status" value="1"/>
</dbReference>
<dbReference type="GO" id="GO:0009055">
    <property type="term" value="F:electron transfer activity"/>
    <property type="evidence" value="ECO:0007669"/>
    <property type="project" value="InterPro"/>
</dbReference>
<organism evidence="10 11">
    <name type="scientific">Methylocystis bryophila</name>
    <dbReference type="NCBI Taxonomy" id="655015"/>
    <lineage>
        <taxon>Bacteria</taxon>
        <taxon>Pseudomonadati</taxon>
        <taxon>Pseudomonadota</taxon>
        <taxon>Alphaproteobacteria</taxon>
        <taxon>Hyphomicrobiales</taxon>
        <taxon>Methylocystaceae</taxon>
        <taxon>Methylocystis</taxon>
    </lineage>
</organism>
<protein>
    <submittedName>
        <fullName evidence="10">Cytochrome-c peroxidase</fullName>
    </submittedName>
</protein>
<feature type="domain" description="Cytochrome c" evidence="9">
    <location>
        <begin position="222"/>
        <end position="405"/>
    </location>
</feature>
<evidence type="ECO:0000256" key="7">
    <source>
        <dbReference type="PROSITE-ProRule" id="PRU00433"/>
    </source>
</evidence>
<keyword evidence="6 7" id="KW-0408">Iron</keyword>
<evidence type="ECO:0000256" key="4">
    <source>
        <dbReference type="ARBA" id="ARBA00022729"/>
    </source>
</evidence>
<dbReference type="AlphaFoldDB" id="A0A1W6N0E2"/>
<evidence type="ECO:0000313" key="11">
    <source>
        <dbReference type="Proteomes" id="UP000193978"/>
    </source>
</evidence>
<dbReference type="KEGG" id="mbry:B1812_02190"/>
<dbReference type="SUPFAM" id="SSF46626">
    <property type="entry name" value="Cytochrome c"/>
    <property type="match status" value="2"/>
</dbReference>
<evidence type="ECO:0000256" key="5">
    <source>
        <dbReference type="ARBA" id="ARBA00023002"/>
    </source>
</evidence>
<keyword evidence="3 7" id="KW-0479">Metal-binding</keyword>
<evidence type="ECO:0000256" key="6">
    <source>
        <dbReference type="ARBA" id="ARBA00023004"/>
    </source>
</evidence>
<name>A0A1W6N0E2_9HYPH</name>
<accession>A0A1W6N0E2</accession>
<keyword evidence="5" id="KW-0560">Oxidoreductase</keyword>
<keyword evidence="4 8" id="KW-0732">Signal</keyword>
<dbReference type="PANTHER" id="PTHR30600:SF10">
    <property type="entry name" value="BLL6722 PROTEIN"/>
    <property type="match status" value="1"/>
</dbReference>
<evidence type="ECO:0000256" key="1">
    <source>
        <dbReference type="ARBA" id="ARBA00004196"/>
    </source>
</evidence>
<keyword evidence="11" id="KW-1185">Reference proteome</keyword>
<feature type="signal peptide" evidence="8">
    <location>
        <begin position="1"/>
        <end position="30"/>
    </location>
</feature>
<keyword evidence="2 7" id="KW-0349">Heme</keyword>
<evidence type="ECO:0000256" key="3">
    <source>
        <dbReference type="ARBA" id="ARBA00022723"/>
    </source>
</evidence>
<dbReference type="Proteomes" id="UP000193978">
    <property type="component" value="Chromosome"/>
</dbReference>
<feature type="domain" description="Cytochrome c" evidence="9">
    <location>
        <begin position="37"/>
        <end position="195"/>
    </location>
</feature>
<dbReference type="GO" id="GO:0046872">
    <property type="term" value="F:metal ion binding"/>
    <property type="evidence" value="ECO:0007669"/>
    <property type="project" value="UniProtKB-KW"/>
</dbReference>
<gene>
    <name evidence="10" type="ORF">B1812_02190</name>
</gene>
<dbReference type="InterPro" id="IPR009056">
    <property type="entry name" value="Cyt_c-like_dom"/>
</dbReference>
<reference evidence="10 11" key="1">
    <citation type="submission" date="2017-02" db="EMBL/GenBank/DDBJ databases">
        <authorList>
            <person name="Peterson S.W."/>
        </authorList>
    </citation>
    <scope>NUCLEOTIDE SEQUENCE [LARGE SCALE GENOMIC DNA]</scope>
    <source>
        <strain evidence="10 11">S285</strain>
    </source>
</reference>
<keyword evidence="10" id="KW-0575">Peroxidase</keyword>
<evidence type="ECO:0000256" key="2">
    <source>
        <dbReference type="ARBA" id="ARBA00022617"/>
    </source>
</evidence>
<evidence type="ECO:0000259" key="9">
    <source>
        <dbReference type="PROSITE" id="PS51007"/>
    </source>
</evidence>
<dbReference type="InterPro" id="IPR051395">
    <property type="entry name" value="Cytochrome_c_Peroxidase/MauG"/>
</dbReference>
<dbReference type="InterPro" id="IPR036909">
    <property type="entry name" value="Cyt_c-like_dom_sf"/>
</dbReference>
<proteinExistence type="predicted"/>
<dbReference type="RefSeq" id="WP_085773440.1">
    <property type="nucleotide sequence ID" value="NZ_AP027149.1"/>
</dbReference>
<dbReference type="Pfam" id="PF03150">
    <property type="entry name" value="CCP_MauG"/>
    <property type="match status" value="1"/>
</dbReference>
<sequence>MASSPKARFAFLLLAACCWASLCLASAAVAAQSAQLPIEKLGALLFSDKSLSEPQGVACASCHDPARAFSGTNGSSIAAVAAGAPPGSFGVRKPPGLTYAAFAPPFGFIDKEDETTGRMEKTPAGGQFRDGRAADLEEQAGGPLLNPVEMANPSKAAVVEKVKNGPYAPLMREVFGANVFDDPNKAFDRLTQAIAAFERTEVFRPFSSRFDEVLRGKAQFTPQEAKGFELFKDKKKGNCLACHDGKEESKEPSDWLFTDFTYDSLGAPRNHAIPANGDPKSFDLGLCKREGLAALAPKHFDVESVCGAFKVPSLRNVALTAPYLHNGSMKTLRDAVAFYATRDTNPERWYPKDAKGKVQKFDDLPAKFRANVNVKEVPYDRKPGQKPRLSDEEIDAITAFLETLTDRRGE</sequence>
<dbReference type="GO" id="GO:0030313">
    <property type="term" value="C:cell envelope"/>
    <property type="evidence" value="ECO:0007669"/>
    <property type="project" value="UniProtKB-SubCell"/>
</dbReference>
<dbReference type="Gene3D" id="1.10.760.10">
    <property type="entry name" value="Cytochrome c-like domain"/>
    <property type="match status" value="2"/>
</dbReference>
<dbReference type="EMBL" id="CP019948">
    <property type="protein sequence ID" value="ARN83295.1"/>
    <property type="molecule type" value="Genomic_DNA"/>
</dbReference>